<proteinExistence type="predicted"/>
<reference evidence="2 3" key="1">
    <citation type="journal article" date="2023" name="Plants (Basel)">
        <title>Bridging the Gap: Combining Genomics and Transcriptomics Approaches to Understand Stylosanthes scabra, an Orphan Legume from the Brazilian Caatinga.</title>
        <authorList>
            <person name="Ferreira-Neto J.R.C."/>
            <person name="da Silva M.D."/>
            <person name="Binneck E."/>
            <person name="de Melo N.F."/>
            <person name="da Silva R.H."/>
            <person name="de Melo A.L.T.M."/>
            <person name="Pandolfi V."/>
            <person name="Bustamante F.O."/>
            <person name="Brasileiro-Vidal A.C."/>
            <person name="Benko-Iseppon A.M."/>
        </authorList>
    </citation>
    <scope>NUCLEOTIDE SEQUENCE [LARGE SCALE GENOMIC DNA]</scope>
    <source>
        <tissue evidence="2">Leaves</tissue>
    </source>
</reference>
<feature type="compositionally biased region" description="Basic residues" evidence="1">
    <location>
        <begin position="150"/>
        <end position="159"/>
    </location>
</feature>
<dbReference type="EMBL" id="JASCZI010091636">
    <property type="protein sequence ID" value="MED6150874.1"/>
    <property type="molecule type" value="Genomic_DNA"/>
</dbReference>
<feature type="compositionally biased region" description="Low complexity" evidence="1">
    <location>
        <begin position="94"/>
        <end position="112"/>
    </location>
</feature>
<evidence type="ECO:0000256" key="1">
    <source>
        <dbReference type="SAM" id="MobiDB-lite"/>
    </source>
</evidence>
<accession>A0ABU6TR45</accession>
<protein>
    <submittedName>
        <fullName evidence="2">Uncharacterized protein</fullName>
    </submittedName>
</protein>
<evidence type="ECO:0000313" key="2">
    <source>
        <dbReference type="EMBL" id="MED6150874.1"/>
    </source>
</evidence>
<feature type="region of interest" description="Disordered" evidence="1">
    <location>
        <begin position="218"/>
        <end position="256"/>
    </location>
</feature>
<sequence>MAALDEPKSTTFDSGEPYLGLTLSNRRVREVNRRMSSWPAFRESMHHIDRLVALVIPQAGNLRFSPPSSYLTRDLFSLFSLSPFVMRPIAPFSPRPAASPSSSASSGSVGSVQRERSRSPRTPLPPMAPAPVPGPVYPVPRTPMCDARRYRSLFPRRKVTPPTPPPPSPPPSDDEPSAETYDPAVELEGDPDEPYVAEQVLRGAPEAYYSDASYGSVRESASTDSAPSSHHSSGSSSGSVSLGYGSTSSGSASDEASDDDLVILPLPLRYDTTGLVYTKLPALEEEEMDVCELGWKTHSWSCRKTKEQFPDSCDRWMKLAPTKPIDHMTVKNLLRQRQKREDICKKVFRTEDKAYDFYRRFGRCHDFGVRKGDYAKDDSEALTRRRFFCNRAGIREEKHYHRTDEIRSQ</sequence>
<comment type="caution">
    <text evidence="2">The sequence shown here is derived from an EMBL/GenBank/DDBJ whole genome shotgun (WGS) entry which is preliminary data.</text>
</comment>
<feature type="compositionally biased region" description="Pro residues" evidence="1">
    <location>
        <begin position="122"/>
        <end position="141"/>
    </location>
</feature>
<dbReference type="Proteomes" id="UP001341840">
    <property type="component" value="Unassembled WGS sequence"/>
</dbReference>
<name>A0ABU6TR45_9FABA</name>
<gene>
    <name evidence="2" type="ORF">PIB30_076803</name>
</gene>
<feature type="compositionally biased region" description="Low complexity" evidence="1">
    <location>
        <begin position="220"/>
        <end position="254"/>
    </location>
</feature>
<feature type="region of interest" description="Disordered" evidence="1">
    <location>
        <begin position="94"/>
        <end position="193"/>
    </location>
</feature>
<evidence type="ECO:0000313" key="3">
    <source>
        <dbReference type="Proteomes" id="UP001341840"/>
    </source>
</evidence>
<keyword evidence="3" id="KW-1185">Reference proteome</keyword>
<feature type="compositionally biased region" description="Pro residues" evidence="1">
    <location>
        <begin position="161"/>
        <end position="171"/>
    </location>
</feature>
<organism evidence="2 3">
    <name type="scientific">Stylosanthes scabra</name>
    <dbReference type="NCBI Taxonomy" id="79078"/>
    <lineage>
        <taxon>Eukaryota</taxon>
        <taxon>Viridiplantae</taxon>
        <taxon>Streptophyta</taxon>
        <taxon>Embryophyta</taxon>
        <taxon>Tracheophyta</taxon>
        <taxon>Spermatophyta</taxon>
        <taxon>Magnoliopsida</taxon>
        <taxon>eudicotyledons</taxon>
        <taxon>Gunneridae</taxon>
        <taxon>Pentapetalae</taxon>
        <taxon>rosids</taxon>
        <taxon>fabids</taxon>
        <taxon>Fabales</taxon>
        <taxon>Fabaceae</taxon>
        <taxon>Papilionoideae</taxon>
        <taxon>50 kb inversion clade</taxon>
        <taxon>dalbergioids sensu lato</taxon>
        <taxon>Dalbergieae</taxon>
        <taxon>Pterocarpus clade</taxon>
        <taxon>Stylosanthes</taxon>
    </lineage>
</organism>